<feature type="domain" description="SF3 helicase" evidence="6">
    <location>
        <begin position="513"/>
        <end position="672"/>
    </location>
</feature>
<dbReference type="NCBIfam" id="TIGR01613">
    <property type="entry name" value="primase_Cterm"/>
    <property type="match status" value="1"/>
</dbReference>
<dbReference type="RefSeq" id="WP_155065302.1">
    <property type="nucleotide sequence ID" value="NZ_WMIF01000021.1"/>
</dbReference>
<feature type="region of interest" description="Disordered" evidence="5">
    <location>
        <begin position="1"/>
        <end position="30"/>
    </location>
</feature>
<dbReference type="EMBL" id="WMIF01000021">
    <property type="protein sequence ID" value="MTH35761.1"/>
    <property type="molecule type" value="Genomic_DNA"/>
</dbReference>
<protein>
    <recommendedName>
        <fullName evidence="6">SF3 helicase domain-containing protein</fullName>
    </recommendedName>
</protein>
<dbReference type="InterPro" id="IPR014015">
    <property type="entry name" value="Helicase_SF3_DNA-vir"/>
</dbReference>
<gene>
    <name evidence="7" type="ORF">GL279_14235</name>
</gene>
<accession>A0A844H8S5</accession>
<dbReference type="Pfam" id="PF03288">
    <property type="entry name" value="Pox_D5"/>
    <property type="match status" value="1"/>
</dbReference>
<evidence type="ECO:0000256" key="4">
    <source>
        <dbReference type="ARBA" id="ARBA00022840"/>
    </source>
</evidence>
<organism evidence="7 8">
    <name type="scientific">Paracoccus limosus</name>
    <dbReference type="NCBI Taxonomy" id="913252"/>
    <lineage>
        <taxon>Bacteria</taxon>
        <taxon>Pseudomonadati</taxon>
        <taxon>Pseudomonadota</taxon>
        <taxon>Alphaproteobacteria</taxon>
        <taxon>Rhodobacterales</taxon>
        <taxon>Paracoccaceae</taxon>
        <taxon>Paracoccus</taxon>
    </lineage>
</organism>
<dbReference type="SMART" id="SM00885">
    <property type="entry name" value="D5_N"/>
    <property type="match status" value="1"/>
</dbReference>
<dbReference type="InterPro" id="IPR045455">
    <property type="entry name" value="NrS-1_pol-like_helicase"/>
</dbReference>
<keyword evidence="1" id="KW-0547">Nucleotide-binding</keyword>
<dbReference type="PROSITE" id="PS51206">
    <property type="entry name" value="SF3_HELICASE_1"/>
    <property type="match status" value="1"/>
</dbReference>
<dbReference type="PANTHER" id="PTHR35372:SF2">
    <property type="entry name" value="SF3 HELICASE DOMAIN-CONTAINING PROTEIN"/>
    <property type="match status" value="1"/>
</dbReference>
<dbReference type="Gene3D" id="3.40.50.300">
    <property type="entry name" value="P-loop containing nucleotide triphosphate hydrolases"/>
    <property type="match status" value="1"/>
</dbReference>
<evidence type="ECO:0000313" key="7">
    <source>
        <dbReference type="EMBL" id="MTH35761.1"/>
    </source>
</evidence>
<keyword evidence="3" id="KW-0347">Helicase</keyword>
<dbReference type="InterPro" id="IPR006500">
    <property type="entry name" value="Helicase_put_C_phage/plasmid"/>
</dbReference>
<dbReference type="AlphaFoldDB" id="A0A844H8S5"/>
<keyword evidence="4" id="KW-0067">ATP-binding</keyword>
<evidence type="ECO:0000313" key="8">
    <source>
        <dbReference type="Proteomes" id="UP000442533"/>
    </source>
</evidence>
<dbReference type="Pfam" id="PF08706">
    <property type="entry name" value="D5_N"/>
    <property type="match status" value="1"/>
</dbReference>
<dbReference type="Proteomes" id="UP000442533">
    <property type="component" value="Unassembled WGS sequence"/>
</dbReference>
<dbReference type="InterPro" id="IPR014818">
    <property type="entry name" value="Phage/plasmid_primase_P4_C"/>
</dbReference>
<dbReference type="GO" id="GO:0004386">
    <property type="term" value="F:helicase activity"/>
    <property type="evidence" value="ECO:0007669"/>
    <property type="project" value="UniProtKB-KW"/>
</dbReference>
<dbReference type="GO" id="GO:0005524">
    <property type="term" value="F:ATP binding"/>
    <property type="evidence" value="ECO:0007669"/>
    <property type="project" value="UniProtKB-KW"/>
</dbReference>
<dbReference type="InterPro" id="IPR027417">
    <property type="entry name" value="P-loop_NTPase"/>
</dbReference>
<comment type="caution">
    <text evidence="7">The sequence shown here is derived from an EMBL/GenBank/DDBJ whole genome shotgun (WGS) entry which is preliminary data.</text>
</comment>
<dbReference type="OrthoDB" id="9763644at2"/>
<proteinExistence type="predicted"/>
<reference evidence="7 8" key="1">
    <citation type="submission" date="2019-11" db="EMBL/GenBank/DDBJ databases">
        <authorList>
            <person name="Dong K."/>
        </authorList>
    </citation>
    <scope>NUCLEOTIDE SEQUENCE [LARGE SCALE GENOMIC DNA]</scope>
    <source>
        <strain evidence="7 8">JCM 17370</strain>
    </source>
</reference>
<evidence type="ECO:0000259" key="6">
    <source>
        <dbReference type="PROSITE" id="PS51206"/>
    </source>
</evidence>
<dbReference type="InterPro" id="IPR004968">
    <property type="entry name" value="DNA_primase/NTPase_C"/>
</dbReference>
<evidence type="ECO:0000256" key="2">
    <source>
        <dbReference type="ARBA" id="ARBA00022801"/>
    </source>
</evidence>
<name>A0A844H8S5_9RHOB</name>
<dbReference type="InterPro" id="IPR051620">
    <property type="entry name" value="ORF904-like_C"/>
</dbReference>
<dbReference type="Pfam" id="PF19263">
    <property type="entry name" value="DUF5906"/>
    <property type="match status" value="1"/>
</dbReference>
<evidence type="ECO:0000256" key="5">
    <source>
        <dbReference type="SAM" id="MobiDB-lite"/>
    </source>
</evidence>
<dbReference type="GO" id="GO:0016787">
    <property type="term" value="F:hydrolase activity"/>
    <property type="evidence" value="ECO:0007669"/>
    <property type="project" value="UniProtKB-KW"/>
</dbReference>
<dbReference type="PANTHER" id="PTHR35372">
    <property type="entry name" value="ATP BINDING PROTEIN-RELATED"/>
    <property type="match status" value="1"/>
</dbReference>
<evidence type="ECO:0000256" key="1">
    <source>
        <dbReference type="ARBA" id="ARBA00022741"/>
    </source>
</evidence>
<keyword evidence="8" id="KW-1185">Reference proteome</keyword>
<evidence type="ECO:0000256" key="3">
    <source>
        <dbReference type="ARBA" id="ARBA00022806"/>
    </source>
</evidence>
<sequence>MEGINLNDHFDLSDLLSDSPTENAAPAGTRNGVETAVAEKSNLLKDSALDAIGQGWDAMAASPRWVAWREDQRNGKPVKVPYCGPQRMARANDPATWMPKGRAEVLASALLSEGQRGGVGLMLGDGIGGVDLDSCYDDLNGLAPWAAEVIDRFASYAEISPSGTGVKVYFRYAPDDLEAARAIMGTQHGKSWSRGSHHEIALHLGNRYFAFTGQGLPASPADMRLVDRAALEWLIQNAGPRFKGDAPSPVIAAKDESRSGRAFRLAGQCKRAGESFEQFAAACHSDAALTEWAKDDRQLRRAWERARDLPAVDLADFDDLPGAIVTDFAVDEIPDLSHDQLALDLGRDGFDANARYVGELGGWLLWEGTRWQASPGMRPMSIVRDYVRAKATALMRWAEASAKARRLDDEATKELITATRAKAKAMRQDPFIAAVERLARSNHCSLSRPENWDADDMLLGTPGGTVDLRTGELRPADRRNYITKNTSVAPAAQGEAPTAWLQFLSEVFPNDPDMPRFIQRLAGYALTGSTREHRLFLFHGSGRNGKGTLLNTLQDIMGDYAKGVPTSALLETRGTQHASPIARLRGARLVRGAELPVGQTWNESLIKQLTGGDTITANLMRQDSFEFTPKFTLIIDGNTKPRIRTTDVAMKARMTLVPFTASFVGREDRGLPDRLKEEAGAILRWMIDGAVAWHREGLGIPAAVEAASTAYLAAEDVLADFVADEITQDLGCKVTVKDLYQRYLTWCDQERSKPMAKNTFSEAMVERGHVRRPGAKNWPTFYGIALRDGFDECPEVGEAT</sequence>
<keyword evidence="2" id="KW-0378">Hydrolase</keyword>